<dbReference type="EMBL" id="CAADEW010000165">
    <property type="protein sequence ID" value="VFJ64166.1"/>
    <property type="molecule type" value="Genomic_DNA"/>
</dbReference>
<dbReference type="InterPro" id="IPR048350">
    <property type="entry name" value="S-Me-THD-like_C"/>
</dbReference>
<organism evidence="3">
    <name type="scientific">Candidatus Kentrum sp. FW</name>
    <dbReference type="NCBI Taxonomy" id="2126338"/>
    <lineage>
        <taxon>Bacteria</taxon>
        <taxon>Pseudomonadati</taxon>
        <taxon>Pseudomonadota</taxon>
        <taxon>Gammaproteobacteria</taxon>
        <taxon>Candidatus Kentrum</taxon>
    </lineage>
</organism>
<dbReference type="Pfam" id="PF20906">
    <property type="entry name" value="S-Me-THD_C"/>
    <property type="match status" value="1"/>
</dbReference>
<dbReference type="AlphaFoldDB" id="A0A450TBJ4"/>
<evidence type="ECO:0000259" key="2">
    <source>
        <dbReference type="Pfam" id="PF20906"/>
    </source>
</evidence>
<feature type="domain" description="S-Me-THD-like C-terminal" evidence="2">
    <location>
        <begin position="166"/>
        <end position="364"/>
    </location>
</feature>
<dbReference type="SUPFAM" id="SSF160991">
    <property type="entry name" value="CV3147-like"/>
    <property type="match status" value="1"/>
</dbReference>
<feature type="domain" description="S-Me-THD N-terminal" evidence="1">
    <location>
        <begin position="8"/>
        <end position="162"/>
    </location>
</feature>
<dbReference type="Pfam" id="PF06032">
    <property type="entry name" value="S-Me-THD_N"/>
    <property type="match status" value="1"/>
</dbReference>
<evidence type="ECO:0000313" key="3">
    <source>
        <dbReference type="EMBL" id="VFJ64166.1"/>
    </source>
</evidence>
<dbReference type="Gene3D" id="3.40.1610.10">
    <property type="entry name" value="CV3147-like domain"/>
    <property type="match status" value="1"/>
</dbReference>
<dbReference type="InterPro" id="IPR010318">
    <property type="entry name" value="S-Me-THD_N"/>
</dbReference>
<dbReference type="InterPro" id="IPR027479">
    <property type="entry name" value="S-Me-THD_N_sf"/>
</dbReference>
<protein>
    <recommendedName>
        <fullName evidence="4">DUF917 domain-containing protein</fullName>
    </recommendedName>
</protein>
<proteinExistence type="predicted"/>
<dbReference type="Gene3D" id="2.40.390.10">
    <property type="entry name" value="CV3147-like"/>
    <property type="match status" value="1"/>
</dbReference>
<reference evidence="3" key="1">
    <citation type="submission" date="2019-02" db="EMBL/GenBank/DDBJ databases">
        <authorList>
            <person name="Gruber-Vodicka R. H."/>
            <person name="Seah K. B. B."/>
        </authorList>
    </citation>
    <scope>NUCLEOTIDE SEQUENCE</scope>
    <source>
        <strain evidence="3">BECK_BZ15</strain>
    </source>
</reference>
<evidence type="ECO:0008006" key="4">
    <source>
        <dbReference type="Google" id="ProtNLM"/>
    </source>
</evidence>
<evidence type="ECO:0000259" key="1">
    <source>
        <dbReference type="Pfam" id="PF06032"/>
    </source>
</evidence>
<accession>A0A450TBJ4</accession>
<name>A0A450TBJ4_9GAMM</name>
<dbReference type="InterPro" id="IPR024071">
    <property type="entry name" value="S-Me-THD_C_sf"/>
</dbReference>
<sequence length="385" mass="41861">MQNIVKSDLTYIAEGAAFLGTGGGGDPYLGRLLVERIIERHGSPRVIGPDEIEDDWHIFTSGMMGAPSVMIEKLPGIEEADLAVRTLERYLGVSADAILPAEMGGMNSMFPLAVAASRGLPVIDADSMGRAFPELQMATFNVFGVNASPMTMANEHGEIIIYDVKDSERTERFARQQIIQLGGSAAISCYPMSGATARRVCVPHTLSLAFGIGKALHEGRRDGDALSALLNYLRGTEYYRECGILSKGKITDLERVTRDGWTMGTCRVEGFDDSDNGSRNGNLELTFQNENLLARLDGQVVAIVPDLICVVDLETVTPITTEHLKYGQRVAVIATSAAPIMRTPEALDVFGPACFGLEEEYVPVEKCLKRMKETGHVGDLRHHRG</sequence>
<gene>
    <name evidence="3" type="ORF">BECKFW1821A_GA0114235_11653</name>
</gene>